<accession>A0A3E0K3Q0</accession>
<feature type="region of interest" description="Disordered" evidence="1">
    <location>
        <begin position="36"/>
        <end position="67"/>
    </location>
</feature>
<evidence type="ECO:0000313" key="3">
    <source>
        <dbReference type="Proteomes" id="UP000257014"/>
    </source>
</evidence>
<evidence type="ECO:0000256" key="1">
    <source>
        <dbReference type="SAM" id="MobiDB-lite"/>
    </source>
</evidence>
<gene>
    <name evidence="2" type="ORF">C6P37_09840</name>
</gene>
<organism evidence="2 3">
    <name type="scientific">Caldibacillus debilis</name>
    <dbReference type="NCBI Taxonomy" id="301148"/>
    <lineage>
        <taxon>Bacteria</taxon>
        <taxon>Bacillati</taxon>
        <taxon>Bacillota</taxon>
        <taxon>Bacilli</taxon>
        <taxon>Bacillales</taxon>
        <taxon>Bacillaceae</taxon>
        <taxon>Caldibacillus</taxon>
    </lineage>
</organism>
<dbReference type="EMBL" id="QEWE01000018">
    <property type="protein sequence ID" value="REJ28133.1"/>
    <property type="molecule type" value="Genomic_DNA"/>
</dbReference>
<sequence length="67" mass="7112">MAAPLHERTFGHGFGIPPDPCPLFYAASGNAESSEGGIFGRLPSGRRGSAPSARLQNRRKSGRFAKI</sequence>
<proteinExistence type="predicted"/>
<dbReference type="AlphaFoldDB" id="A0A3E0K3Q0"/>
<evidence type="ECO:0000313" key="2">
    <source>
        <dbReference type="EMBL" id="REJ28133.1"/>
    </source>
</evidence>
<dbReference type="Proteomes" id="UP000257014">
    <property type="component" value="Unassembled WGS sequence"/>
</dbReference>
<reference evidence="2 3" key="1">
    <citation type="submission" date="2018-03" db="EMBL/GenBank/DDBJ databases">
        <authorList>
            <person name="Keele B.F."/>
        </authorList>
    </citation>
    <scope>NUCLEOTIDE SEQUENCE [LARGE SCALE GENOMIC DNA]</scope>
    <source>
        <strain evidence="2">ZCTH4_d</strain>
    </source>
</reference>
<feature type="compositionally biased region" description="Basic residues" evidence="1">
    <location>
        <begin position="56"/>
        <end position="67"/>
    </location>
</feature>
<name>A0A3E0K3Q0_9BACI</name>
<protein>
    <submittedName>
        <fullName evidence="2">Uncharacterized protein</fullName>
    </submittedName>
</protein>
<comment type="caution">
    <text evidence="2">The sequence shown here is derived from an EMBL/GenBank/DDBJ whole genome shotgun (WGS) entry which is preliminary data.</text>
</comment>